<evidence type="ECO:0000313" key="1">
    <source>
        <dbReference type="EMBL" id="WPU65577.1"/>
    </source>
</evidence>
<dbReference type="KEGG" id="psti:SOO65_02330"/>
<gene>
    <name evidence="1" type="ORF">SOO65_02330</name>
</gene>
<keyword evidence="2" id="KW-1185">Reference proteome</keyword>
<accession>A0AAX4HQY3</accession>
<dbReference type="RefSeq" id="WP_321396321.1">
    <property type="nucleotide sequence ID" value="NZ_CP139487.1"/>
</dbReference>
<protein>
    <submittedName>
        <fullName evidence="1">Uncharacterized protein</fullName>
    </submittedName>
</protein>
<evidence type="ECO:0000313" key="2">
    <source>
        <dbReference type="Proteomes" id="UP001324634"/>
    </source>
</evidence>
<proteinExistence type="predicted"/>
<dbReference type="EMBL" id="CP139487">
    <property type="protein sequence ID" value="WPU65577.1"/>
    <property type="molecule type" value="Genomic_DNA"/>
</dbReference>
<sequence length="96" mass="10912">MSLTCYKCGKPLSDTYKIMVGRRDVCPSCNTDLRCCKMCQFYDPKAYNECRETSADRVQDKEKANFCDYFKIGSPGSNPDKERQDALAKAAALFKK</sequence>
<name>A0AAX4HQY3_9BACT</name>
<reference evidence="1 2" key="1">
    <citation type="submission" date="2023-11" db="EMBL/GenBank/DDBJ databases">
        <title>Peredibacter starrii A3.12.</title>
        <authorList>
            <person name="Mitchell R.J."/>
        </authorList>
    </citation>
    <scope>NUCLEOTIDE SEQUENCE [LARGE SCALE GENOMIC DNA]</scope>
    <source>
        <strain evidence="1 2">A3.12</strain>
    </source>
</reference>
<organism evidence="1 2">
    <name type="scientific">Peredibacter starrii</name>
    <dbReference type="NCBI Taxonomy" id="28202"/>
    <lineage>
        <taxon>Bacteria</taxon>
        <taxon>Pseudomonadati</taxon>
        <taxon>Bdellovibrionota</taxon>
        <taxon>Bacteriovoracia</taxon>
        <taxon>Bacteriovoracales</taxon>
        <taxon>Bacteriovoracaceae</taxon>
        <taxon>Peredibacter</taxon>
    </lineage>
</organism>
<dbReference type="AlphaFoldDB" id="A0AAX4HQY3"/>
<dbReference type="Proteomes" id="UP001324634">
    <property type="component" value="Chromosome"/>
</dbReference>